<dbReference type="InterPro" id="IPR025398">
    <property type="entry name" value="DUF4371"/>
</dbReference>
<dbReference type="Ensembl" id="ENSGMOT00000060803.1">
    <property type="protein sequence ID" value="ENSGMOP00000037854.1"/>
    <property type="gene ID" value="ENSGMOG00000035306.1"/>
</dbReference>
<proteinExistence type="predicted"/>
<evidence type="ECO:0000259" key="1">
    <source>
        <dbReference type="Pfam" id="PF14291"/>
    </source>
</evidence>
<accession>A0A8C5AVJ8</accession>
<sequence>MWRMRTSILAKGRPMPTLDALLQKKGPKIVRSFQTDWYEKKDWLCGCATSQRLFCHPCLLFSSSQTVWTATGYCDLNNLPAALTKHEKSSAHIRCQIMLKTFGNSRIDLALDEQRRLNITCHNEKVRENREVLKDLINATCFLAKQELSFRGNDESTSSCNRGNYIELLDAIAEKDERLARHLRTSVFSGTSNRIQNDLIDSVADVLLADIRIDINAAPFVAVEVDESTDVTNKAQISVVVRYVCEGKVKEAFLGFDDVSNDRRAAAISQYVLGSLEKYNCCDKLVAQTYDGASVMASELNGVQAKIKEKVPEAIFTHCYAQKLNLVLAQSAKCIPECRTFFKTAEGLSAFFGKSSKRTHHLDETVKRRIPRAAATRWSSNSRLVQRILFHHPDLRAMFKGIGDNPDNWDGETLAMAAGFELWLGKRSTRFLLMAFEGKGKSGAPCLSCSPRDPTPDKRMTMRMRAFEGIFNDTDALFSILQSKTMDIGFCCNRIRDTMKVLDSKRQDFDRFHAHFEEDVMRCNSFTARHEMGCQTKQNELASTTAFWTTSMFR</sequence>
<dbReference type="GeneTree" id="ENSGT00940000164001"/>
<reference evidence="2" key="1">
    <citation type="submission" date="2025-08" db="UniProtKB">
        <authorList>
            <consortium name="Ensembl"/>
        </authorList>
    </citation>
    <scope>IDENTIFICATION</scope>
</reference>
<organism evidence="2 3">
    <name type="scientific">Gadus morhua</name>
    <name type="common">Atlantic cod</name>
    <dbReference type="NCBI Taxonomy" id="8049"/>
    <lineage>
        <taxon>Eukaryota</taxon>
        <taxon>Metazoa</taxon>
        <taxon>Chordata</taxon>
        <taxon>Craniata</taxon>
        <taxon>Vertebrata</taxon>
        <taxon>Euteleostomi</taxon>
        <taxon>Actinopterygii</taxon>
        <taxon>Neopterygii</taxon>
        <taxon>Teleostei</taxon>
        <taxon>Neoteleostei</taxon>
        <taxon>Acanthomorphata</taxon>
        <taxon>Zeiogadaria</taxon>
        <taxon>Gadariae</taxon>
        <taxon>Gadiformes</taxon>
        <taxon>Gadoidei</taxon>
        <taxon>Gadidae</taxon>
        <taxon>Gadus</taxon>
    </lineage>
</organism>
<protein>
    <recommendedName>
        <fullName evidence="1">DUF4371 domain-containing protein</fullName>
    </recommendedName>
</protein>
<dbReference type="Proteomes" id="UP000694546">
    <property type="component" value="Chromosome 19"/>
</dbReference>
<name>A0A8C5AVJ8_GADMO</name>
<evidence type="ECO:0000313" key="3">
    <source>
        <dbReference type="Proteomes" id="UP000694546"/>
    </source>
</evidence>
<keyword evidence="3" id="KW-1185">Reference proteome</keyword>
<dbReference type="PANTHER" id="PTHR45749:SF28">
    <property type="entry name" value="ZINC FINGER MYM-TYPE PROTEIN 1-LIKE-RELATED"/>
    <property type="match status" value="1"/>
</dbReference>
<dbReference type="OMA" id="HEIANCD"/>
<feature type="domain" description="DUF4371" evidence="1">
    <location>
        <begin position="130"/>
        <end position="302"/>
    </location>
</feature>
<dbReference type="SUPFAM" id="SSF53098">
    <property type="entry name" value="Ribonuclease H-like"/>
    <property type="match status" value="1"/>
</dbReference>
<evidence type="ECO:0000313" key="2">
    <source>
        <dbReference type="Ensembl" id="ENSGMOP00000037854.1"/>
    </source>
</evidence>
<dbReference type="InterPro" id="IPR012337">
    <property type="entry name" value="RNaseH-like_sf"/>
</dbReference>
<dbReference type="Pfam" id="PF14291">
    <property type="entry name" value="DUF4371"/>
    <property type="match status" value="1"/>
</dbReference>
<dbReference type="AlphaFoldDB" id="A0A8C5AVJ8"/>
<dbReference type="PANTHER" id="PTHR45749">
    <property type="match status" value="1"/>
</dbReference>
<reference evidence="2" key="2">
    <citation type="submission" date="2025-09" db="UniProtKB">
        <authorList>
            <consortium name="Ensembl"/>
        </authorList>
    </citation>
    <scope>IDENTIFICATION</scope>
</reference>